<name>A0A3E1J1Q8_GARVA</name>
<dbReference type="GO" id="GO:0004519">
    <property type="term" value="F:endonuclease activity"/>
    <property type="evidence" value="ECO:0007669"/>
    <property type="project" value="UniProtKB-KW"/>
</dbReference>
<evidence type="ECO:0000256" key="1">
    <source>
        <dbReference type="ARBA" id="ARBA00010923"/>
    </source>
</evidence>
<evidence type="ECO:0000259" key="4">
    <source>
        <dbReference type="Pfam" id="PF01420"/>
    </source>
</evidence>
<comment type="similarity">
    <text evidence="1">Belongs to the type-I restriction system S methylase family.</text>
</comment>
<dbReference type="Gene3D" id="3.90.220.20">
    <property type="entry name" value="DNA methylase specificity domains"/>
    <property type="match status" value="2"/>
</dbReference>
<evidence type="ECO:0000256" key="3">
    <source>
        <dbReference type="ARBA" id="ARBA00023125"/>
    </source>
</evidence>
<dbReference type="RefSeq" id="WP_116711645.1">
    <property type="nucleotide sequence ID" value="NZ_LRTV01000001.1"/>
</dbReference>
<keyword evidence="5" id="KW-0540">Nuclease</keyword>
<dbReference type="InterPro" id="IPR052021">
    <property type="entry name" value="Type-I_RS_S_subunit"/>
</dbReference>
<dbReference type="Proteomes" id="UP000259221">
    <property type="component" value="Unassembled WGS sequence"/>
</dbReference>
<keyword evidence="3" id="KW-0238">DNA-binding</keyword>
<organism evidence="5 6">
    <name type="scientific">Gardnerella vaginalis</name>
    <dbReference type="NCBI Taxonomy" id="2702"/>
    <lineage>
        <taxon>Bacteria</taxon>
        <taxon>Bacillati</taxon>
        <taxon>Actinomycetota</taxon>
        <taxon>Actinomycetes</taxon>
        <taxon>Bifidobacteriales</taxon>
        <taxon>Bifidobacteriaceae</taxon>
        <taxon>Gardnerella</taxon>
    </lineage>
</organism>
<proteinExistence type="inferred from homology"/>
<dbReference type="PANTHER" id="PTHR30408:SF12">
    <property type="entry name" value="TYPE I RESTRICTION ENZYME MJAVIII SPECIFICITY SUBUNIT"/>
    <property type="match status" value="1"/>
</dbReference>
<protein>
    <submittedName>
        <fullName evidence="5">Type I restriction endonuclease subunit S</fullName>
    </submittedName>
</protein>
<keyword evidence="5" id="KW-0255">Endonuclease</keyword>
<evidence type="ECO:0000256" key="2">
    <source>
        <dbReference type="ARBA" id="ARBA00022747"/>
    </source>
</evidence>
<evidence type="ECO:0000313" key="6">
    <source>
        <dbReference type="Proteomes" id="UP000259221"/>
    </source>
</evidence>
<dbReference type="SUPFAM" id="SSF116734">
    <property type="entry name" value="DNA methylase specificity domain"/>
    <property type="match status" value="2"/>
</dbReference>
<dbReference type="OrthoDB" id="398435at2"/>
<accession>A0A3E1J1Q8</accession>
<dbReference type="Gene3D" id="1.10.287.1120">
    <property type="entry name" value="Bipartite methylase S protein"/>
    <property type="match status" value="1"/>
</dbReference>
<dbReference type="EMBL" id="LRTV01000001">
    <property type="protein sequence ID" value="RFD80052.1"/>
    <property type="molecule type" value="Genomic_DNA"/>
</dbReference>
<sequence length="376" mass="43276">MRLINIRLGDYIKRSTENNSDLKYGEELIKGVNSSGVFASPKGSTLEVDLKPYKIVNNEAFVYNPTRLNLGSLAYRTEGLCIVSHLYIIFYLTDEGKKIINPQWLYIYFHRNEFKREVTFRNFGSQRPEFNFNDMSDIIVPLPDIKTQQKYVNVYNAMVANQKAYERGLDDLKLTCDALIDNYKHKSTKKSVGDILQEVDVRNVDGIISNVQGINITKQFMPSVANTNGVDLSKYKLVSKGQFAFSGMQTGRDECIRIALFDKEEPIIISPAYSILQIKDDNVLAEYVMMWFSRKELDRLGWFMSDASIRTNLDMDRFYEIEIPVPDLEVQKAIIDIYNAYNIRRSINEKLKAQIKDICPILIKGSIEEGRNTKEA</sequence>
<dbReference type="InterPro" id="IPR044946">
    <property type="entry name" value="Restrct_endonuc_typeI_TRD_sf"/>
</dbReference>
<feature type="domain" description="Type I restriction modification DNA specificity" evidence="4">
    <location>
        <begin position="12"/>
        <end position="152"/>
    </location>
</feature>
<reference evidence="5 6" key="1">
    <citation type="submission" date="2016-02" db="EMBL/GenBank/DDBJ databases">
        <authorList>
            <person name="Alioto T."/>
            <person name="Alioto T."/>
        </authorList>
    </citation>
    <scope>NUCLEOTIDE SEQUENCE [LARGE SCALE GENOMIC DNA]</scope>
    <source>
        <strain evidence="5 6">NR010</strain>
    </source>
</reference>
<comment type="caution">
    <text evidence="5">The sequence shown here is derived from an EMBL/GenBank/DDBJ whole genome shotgun (WGS) entry which is preliminary data.</text>
</comment>
<feature type="domain" description="Type I restriction modification DNA specificity" evidence="4">
    <location>
        <begin position="276"/>
        <end position="356"/>
    </location>
</feature>
<gene>
    <name evidence="5" type="ORF">AXE77_00570</name>
</gene>
<dbReference type="InterPro" id="IPR000055">
    <property type="entry name" value="Restrct_endonuc_typeI_TRD"/>
</dbReference>
<keyword evidence="2" id="KW-0680">Restriction system</keyword>
<dbReference type="Pfam" id="PF01420">
    <property type="entry name" value="Methylase_S"/>
    <property type="match status" value="2"/>
</dbReference>
<dbReference type="AlphaFoldDB" id="A0A3E1J1Q8"/>
<evidence type="ECO:0000313" key="5">
    <source>
        <dbReference type="EMBL" id="RFD80052.1"/>
    </source>
</evidence>
<keyword evidence="5" id="KW-0378">Hydrolase</keyword>
<dbReference type="GO" id="GO:0003677">
    <property type="term" value="F:DNA binding"/>
    <property type="evidence" value="ECO:0007669"/>
    <property type="project" value="UniProtKB-KW"/>
</dbReference>
<dbReference type="GO" id="GO:0009307">
    <property type="term" value="P:DNA restriction-modification system"/>
    <property type="evidence" value="ECO:0007669"/>
    <property type="project" value="UniProtKB-KW"/>
</dbReference>
<dbReference type="PANTHER" id="PTHR30408">
    <property type="entry name" value="TYPE-1 RESTRICTION ENZYME ECOKI SPECIFICITY PROTEIN"/>
    <property type="match status" value="1"/>
</dbReference>